<evidence type="ECO:0000313" key="9">
    <source>
        <dbReference type="WBParaSite" id="nRc.2.0.1.t20148-RA"/>
    </source>
</evidence>
<dbReference type="PANTHER" id="PTHR10256:SF0">
    <property type="entry name" value="INACTIVE SELENIDE, WATER DIKINASE-LIKE PROTEIN-RELATED"/>
    <property type="match status" value="1"/>
</dbReference>
<dbReference type="GO" id="GO:0016260">
    <property type="term" value="P:selenocysteine biosynthetic process"/>
    <property type="evidence" value="ECO:0007669"/>
    <property type="project" value="TreeGrafter"/>
</dbReference>
<dbReference type="AlphaFoldDB" id="A0A915J2P7"/>
<keyword evidence="8" id="KW-1185">Reference proteome</keyword>
<feature type="domain" description="PurM-like N-terminal" evidence="6">
    <location>
        <begin position="98"/>
        <end position="195"/>
    </location>
</feature>
<evidence type="ECO:0000313" key="8">
    <source>
        <dbReference type="Proteomes" id="UP000887565"/>
    </source>
</evidence>
<feature type="domain" description="PurM-like C-terminal" evidence="7">
    <location>
        <begin position="221"/>
        <end position="407"/>
    </location>
</feature>
<dbReference type="OMA" id="RWNKINM"/>
<evidence type="ECO:0000256" key="1">
    <source>
        <dbReference type="ARBA" id="ARBA00022679"/>
    </source>
</evidence>
<sequence>MAVSENPSLNDAIGQKVRAYVKDIVWNMKDFDPTSIGLKKDFRLTKLTELKGCGCKVPREPLLKLLDHLNGSTPEELKDEVNVECSPDFENKIGVGLDSCVIPVRNGESYLIQTTDFFFPLIEDPYMMGRVTACNVLSDLYAMGVVDCDSMLMLLGVSTRMSEEERDIIMPIIIKGFKDCCQEAGTTINGGQTVRNEWLLLGGVGSSVCHRRQFIMPDRAEAGDVLILTKPLGIQLAVNAHQWMEQFPEKFERLKGVLDEKQTKKAYFRAMDSLSRLNRNGINENYTTVRTFIVQHLCAARLMHKYEAHGATDVTGFGLLGHAKNLARVQKNPVSFVISNLPVIANMAAMSKTIGSGLLQGTQAETSGGLLIALPRDRAVAFCKEIEKVEGYPAWIIGVVEEGDRTAKIVESPRVIEVPFEENNNSLW</sequence>
<dbReference type="Proteomes" id="UP000887565">
    <property type="component" value="Unplaced"/>
</dbReference>
<accession>A0A915J2P7</accession>
<organism evidence="8 9">
    <name type="scientific">Romanomermis culicivorax</name>
    <name type="common">Nematode worm</name>
    <dbReference type="NCBI Taxonomy" id="13658"/>
    <lineage>
        <taxon>Eukaryota</taxon>
        <taxon>Metazoa</taxon>
        <taxon>Ecdysozoa</taxon>
        <taxon>Nematoda</taxon>
        <taxon>Enoplea</taxon>
        <taxon>Dorylaimia</taxon>
        <taxon>Mermithida</taxon>
        <taxon>Mermithoidea</taxon>
        <taxon>Mermithidae</taxon>
        <taxon>Romanomermis</taxon>
    </lineage>
</organism>
<keyword evidence="3" id="KW-0418">Kinase</keyword>
<name>A0A915J2P7_ROMCU</name>
<evidence type="ECO:0000259" key="6">
    <source>
        <dbReference type="Pfam" id="PF00586"/>
    </source>
</evidence>
<keyword evidence="4" id="KW-0067">ATP-binding</keyword>
<dbReference type="GO" id="GO:0005737">
    <property type="term" value="C:cytoplasm"/>
    <property type="evidence" value="ECO:0007669"/>
    <property type="project" value="TreeGrafter"/>
</dbReference>
<dbReference type="GO" id="GO:0004756">
    <property type="term" value="F:selenide, water dikinase activity"/>
    <property type="evidence" value="ECO:0007669"/>
    <property type="project" value="TreeGrafter"/>
</dbReference>
<dbReference type="InterPro" id="IPR004536">
    <property type="entry name" value="SPS/SelD"/>
</dbReference>
<dbReference type="GO" id="GO:0005524">
    <property type="term" value="F:ATP binding"/>
    <property type="evidence" value="ECO:0007669"/>
    <property type="project" value="UniProtKB-KW"/>
</dbReference>
<dbReference type="PIRSF" id="PIRSF036407">
    <property type="entry name" value="Selenphspht_syn"/>
    <property type="match status" value="1"/>
</dbReference>
<evidence type="ECO:0000256" key="4">
    <source>
        <dbReference type="ARBA" id="ARBA00022840"/>
    </source>
</evidence>
<dbReference type="PANTHER" id="PTHR10256">
    <property type="entry name" value="SELENIDE, WATER DIKINASE"/>
    <property type="match status" value="1"/>
</dbReference>
<reference evidence="9" key="1">
    <citation type="submission" date="2022-11" db="UniProtKB">
        <authorList>
            <consortium name="WormBaseParasite"/>
        </authorList>
    </citation>
    <scope>IDENTIFICATION</scope>
</reference>
<dbReference type="InterPro" id="IPR036676">
    <property type="entry name" value="PurM-like_C_sf"/>
</dbReference>
<keyword evidence="2" id="KW-0547">Nucleotide-binding</keyword>
<dbReference type="InterPro" id="IPR010918">
    <property type="entry name" value="PurM-like_C_dom"/>
</dbReference>
<evidence type="ECO:0000259" key="7">
    <source>
        <dbReference type="Pfam" id="PF02769"/>
    </source>
</evidence>
<dbReference type="Pfam" id="PF00586">
    <property type="entry name" value="AIRS"/>
    <property type="match status" value="1"/>
</dbReference>
<dbReference type="SUPFAM" id="SSF56042">
    <property type="entry name" value="PurM C-terminal domain-like"/>
    <property type="match status" value="1"/>
</dbReference>
<dbReference type="SUPFAM" id="SSF55326">
    <property type="entry name" value="PurM N-terminal domain-like"/>
    <property type="match status" value="1"/>
</dbReference>
<dbReference type="WBParaSite" id="nRc.2.0.1.t20148-RA">
    <property type="protein sequence ID" value="nRc.2.0.1.t20148-RA"/>
    <property type="gene ID" value="nRc.2.0.1.g20148"/>
</dbReference>
<dbReference type="Gene3D" id="3.90.650.10">
    <property type="entry name" value="PurM-like C-terminal domain"/>
    <property type="match status" value="1"/>
</dbReference>
<dbReference type="FunFam" id="3.90.650.10:FF:000010">
    <property type="entry name" value="Selenide, water dikinase"/>
    <property type="match status" value="1"/>
</dbReference>
<keyword evidence="5" id="KW-0711">Selenium</keyword>
<proteinExistence type="predicted"/>
<dbReference type="Pfam" id="PF02769">
    <property type="entry name" value="AIRS_C"/>
    <property type="match status" value="1"/>
</dbReference>
<dbReference type="CDD" id="cd02195">
    <property type="entry name" value="SelD"/>
    <property type="match status" value="1"/>
</dbReference>
<dbReference type="InterPro" id="IPR016188">
    <property type="entry name" value="PurM-like_N"/>
</dbReference>
<protein>
    <submittedName>
        <fullName evidence="9">Selenide, water dikinase</fullName>
    </submittedName>
</protein>
<dbReference type="InterPro" id="IPR036921">
    <property type="entry name" value="PurM-like_N_sf"/>
</dbReference>
<evidence type="ECO:0000256" key="3">
    <source>
        <dbReference type="ARBA" id="ARBA00022777"/>
    </source>
</evidence>
<keyword evidence="1" id="KW-0808">Transferase</keyword>
<dbReference type="Gene3D" id="3.30.1330.10">
    <property type="entry name" value="PurM-like, N-terminal domain"/>
    <property type="match status" value="1"/>
</dbReference>
<evidence type="ECO:0000256" key="5">
    <source>
        <dbReference type="ARBA" id="ARBA00023266"/>
    </source>
</evidence>
<dbReference type="NCBIfam" id="TIGR00476">
    <property type="entry name" value="selD"/>
    <property type="match status" value="1"/>
</dbReference>
<evidence type="ECO:0000256" key="2">
    <source>
        <dbReference type="ARBA" id="ARBA00022741"/>
    </source>
</evidence>